<comment type="caution">
    <text evidence="9">The sequence shown here is derived from an EMBL/GenBank/DDBJ whole genome shotgun (WGS) entry which is preliminary data.</text>
</comment>
<proteinExistence type="predicted"/>
<dbReference type="RefSeq" id="WP_188691053.1">
    <property type="nucleotide sequence ID" value="NZ_BMLS01000001.1"/>
</dbReference>
<dbReference type="Proteomes" id="UP000606935">
    <property type="component" value="Unassembled WGS sequence"/>
</dbReference>
<dbReference type="InterPro" id="IPR003399">
    <property type="entry name" value="Mce/MlaD"/>
</dbReference>
<evidence type="ECO:0000256" key="1">
    <source>
        <dbReference type="ARBA" id="ARBA00004533"/>
    </source>
</evidence>
<feature type="domain" description="Mce/MlaD" evidence="8">
    <location>
        <begin position="44"/>
        <end position="135"/>
    </location>
</feature>
<keyword evidence="5 7" id="KW-1133">Transmembrane helix</keyword>
<dbReference type="PANTHER" id="PTHR30462">
    <property type="entry name" value="INTERMEMBRANE TRANSPORT PROTEIN PQIB-RELATED"/>
    <property type="match status" value="1"/>
</dbReference>
<feature type="domain" description="Mce/MlaD" evidence="8">
    <location>
        <begin position="287"/>
        <end position="390"/>
    </location>
</feature>
<evidence type="ECO:0000256" key="5">
    <source>
        <dbReference type="ARBA" id="ARBA00022989"/>
    </source>
</evidence>
<keyword evidence="3" id="KW-0997">Cell inner membrane</keyword>
<reference evidence="9" key="2">
    <citation type="submission" date="2020-09" db="EMBL/GenBank/DDBJ databases">
        <authorList>
            <person name="Sun Q."/>
            <person name="Zhou Y."/>
        </authorList>
    </citation>
    <scope>NUCLEOTIDE SEQUENCE</scope>
    <source>
        <strain evidence="9">CGMCC 1.7086</strain>
    </source>
</reference>
<evidence type="ECO:0000256" key="4">
    <source>
        <dbReference type="ARBA" id="ARBA00022692"/>
    </source>
</evidence>
<keyword evidence="6 7" id="KW-0472">Membrane</keyword>
<dbReference type="InterPro" id="IPR051800">
    <property type="entry name" value="PqiA-PqiB_transport"/>
</dbReference>
<evidence type="ECO:0000313" key="10">
    <source>
        <dbReference type="Proteomes" id="UP000606935"/>
    </source>
</evidence>
<keyword evidence="10" id="KW-1185">Reference proteome</keyword>
<dbReference type="Pfam" id="PF02470">
    <property type="entry name" value="MlaD"/>
    <property type="match status" value="3"/>
</dbReference>
<sequence length="545" mass="58560">MPEQSSLPQAKIKPLRSLSWVWLIPFIAVLLGGWMLFSYSQSQGPTVTLHLTTAEGIEVGKTAIKARNVKLGVISDIALSEHYDAIVATAKMTPEAARMLSEDAQLWVVKPRIGTEGVSGLDTLLSGAYIELQPGKSAQTKSEFVVHDVPPISALAAGKRVSLTHAEAGKLKVGDPVLYEGFTVGRVEKVSFNTEVRKAEYGLFIFEPYDSLLKPESRFWLTSGIDMTLSSAGVDVNIGSLETLISGGVSFRVPDGVATSAHGASVNHYPLYDSLAQVQEQLFEKSLDYVMLFDESVRGLAPGAPVEYRGIKIGSVSKVPLGLLQSEGGFNQKQIPVLVKIDLGRIFDNETATSLDALAGMFESEFAAGLRGTLSTGNLLTGALFIDISFQDDEAYQQAQYTGYPVFPTTAGGVGEIQKQVSELVKKANALPLDTALNAFTRTMESAQGAADSFSQVAQQLNDTLASPAAQSLPAELQQTLMSLRDTLGGFSPDSALYQHSESTMAQMNQATKDLQSLLRKLNEQPNALIFGYSGQQDPLPKQGD</sequence>
<evidence type="ECO:0000259" key="8">
    <source>
        <dbReference type="Pfam" id="PF02470"/>
    </source>
</evidence>
<organism evidence="9 10">
    <name type="scientific">Bowmanella pacifica</name>
    <dbReference type="NCBI Taxonomy" id="502051"/>
    <lineage>
        <taxon>Bacteria</taxon>
        <taxon>Pseudomonadati</taxon>
        <taxon>Pseudomonadota</taxon>
        <taxon>Gammaproteobacteria</taxon>
        <taxon>Alteromonadales</taxon>
        <taxon>Alteromonadaceae</taxon>
        <taxon>Bowmanella</taxon>
    </lineage>
</organism>
<evidence type="ECO:0000256" key="7">
    <source>
        <dbReference type="SAM" id="Phobius"/>
    </source>
</evidence>
<keyword evidence="2" id="KW-1003">Cell membrane</keyword>
<dbReference type="PANTHER" id="PTHR30462:SF2">
    <property type="entry name" value="INTERMEMBRANE TRANSPORT PROTEIN PQIB"/>
    <property type="match status" value="1"/>
</dbReference>
<evidence type="ECO:0000256" key="3">
    <source>
        <dbReference type="ARBA" id="ARBA00022519"/>
    </source>
</evidence>
<protein>
    <submittedName>
        <fullName evidence="9">Paraquat-inducible protein B</fullName>
    </submittedName>
</protein>
<keyword evidence="4 7" id="KW-0812">Transmembrane</keyword>
<evidence type="ECO:0000256" key="2">
    <source>
        <dbReference type="ARBA" id="ARBA00022475"/>
    </source>
</evidence>
<accession>A0A917YTT2</accession>
<dbReference type="NCBIfam" id="NF008070">
    <property type="entry name" value="PRK10807.1"/>
    <property type="match status" value="1"/>
</dbReference>
<dbReference type="EMBL" id="BMLS01000001">
    <property type="protein sequence ID" value="GGO66174.1"/>
    <property type="molecule type" value="Genomic_DNA"/>
</dbReference>
<evidence type="ECO:0000313" key="9">
    <source>
        <dbReference type="EMBL" id="GGO66174.1"/>
    </source>
</evidence>
<name>A0A917YTT2_9ALTE</name>
<feature type="domain" description="Mce/MlaD" evidence="8">
    <location>
        <begin position="158"/>
        <end position="219"/>
    </location>
</feature>
<evidence type="ECO:0000256" key="6">
    <source>
        <dbReference type="ARBA" id="ARBA00023136"/>
    </source>
</evidence>
<feature type="transmembrane region" description="Helical" evidence="7">
    <location>
        <begin position="20"/>
        <end position="39"/>
    </location>
</feature>
<reference evidence="9" key="1">
    <citation type="journal article" date="2014" name="Int. J. Syst. Evol. Microbiol.">
        <title>Complete genome sequence of Corynebacterium casei LMG S-19264T (=DSM 44701T), isolated from a smear-ripened cheese.</title>
        <authorList>
            <consortium name="US DOE Joint Genome Institute (JGI-PGF)"/>
            <person name="Walter F."/>
            <person name="Albersmeier A."/>
            <person name="Kalinowski J."/>
            <person name="Ruckert C."/>
        </authorList>
    </citation>
    <scope>NUCLEOTIDE SEQUENCE</scope>
    <source>
        <strain evidence="9">CGMCC 1.7086</strain>
    </source>
</reference>
<gene>
    <name evidence="9" type="ORF">GCM10010982_09750</name>
</gene>
<comment type="subcellular location">
    <subcellularLocation>
        <location evidence="1">Cell inner membrane</location>
    </subcellularLocation>
</comment>
<dbReference type="GO" id="GO:0005886">
    <property type="term" value="C:plasma membrane"/>
    <property type="evidence" value="ECO:0007669"/>
    <property type="project" value="UniProtKB-SubCell"/>
</dbReference>
<dbReference type="AlphaFoldDB" id="A0A917YTT2"/>